<gene>
    <name evidence="11" type="ORF">LPJ64_004551</name>
</gene>
<dbReference type="InterPro" id="IPR036291">
    <property type="entry name" value="NAD(P)-bd_dom_sf"/>
</dbReference>
<keyword evidence="6" id="KW-0560">Oxidoreductase</keyword>
<dbReference type="FunFam" id="3.40.50.720:FF:000185">
    <property type="entry name" value="peroxisomal multifunctional enzyme type 2"/>
    <property type="match status" value="1"/>
</dbReference>
<dbReference type="Pfam" id="PF01575">
    <property type="entry name" value="MaoC_dehydratas"/>
    <property type="match status" value="1"/>
</dbReference>
<dbReference type="PANTHER" id="PTHR45024:SF2">
    <property type="entry name" value="SCP2 DOMAIN-CONTAINING PROTEIN"/>
    <property type="match status" value="1"/>
</dbReference>
<dbReference type="PROSITE" id="PS00061">
    <property type="entry name" value="ADH_SHORT"/>
    <property type="match status" value="2"/>
</dbReference>
<dbReference type="GO" id="GO:0016491">
    <property type="term" value="F:oxidoreductase activity"/>
    <property type="evidence" value="ECO:0007669"/>
    <property type="project" value="UniProtKB-KW"/>
</dbReference>
<dbReference type="InterPro" id="IPR002539">
    <property type="entry name" value="MaoC-like_dom"/>
</dbReference>
<keyword evidence="5" id="KW-0521">NADP</keyword>
<keyword evidence="8" id="KW-0576">Peroxisome</keyword>
<evidence type="ECO:0000259" key="10">
    <source>
        <dbReference type="SMART" id="SM00822"/>
    </source>
</evidence>
<evidence type="ECO:0000313" key="11">
    <source>
        <dbReference type="EMBL" id="KAJ1643700.1"/>
    </source>
</evidence>
<dbReference type="Gene3D" id="3.40.50.720">
    <property type="entry name" value="NAD(P)-binding Rossmann-like Domain"/>
    <property type="match status" value="2"/>
</dbReference>
<keyword evidence="7" id="KW-0443">Lipid metabolism</keyword>
<dbReference type="InterPro" id="IPR029069">
    <property type="entry name" value="HotDog_dom_sf"/>
</dbReference>
<dbReference type="InterPro" id="IPR057326">
    <property type="entry name" value="KR_dom"/>
</dbReference>
<name>A0A9W7XIX0_9FUNG</name>
<dbReference type="Pfam" id="PF22622">
    <property type="entry name" value="MFE-2_hydrat-2_N"/>
    <property type="match status" value="1"/>
</dbReference>
<dbReference type="InterPro" id="IPR051687">
    <property type="entry name" value="Peroxisomal_Beta-Oxidation"/>
</dbReference>
<dbReference type="GO" id="GO:0005777">
    <property type="term" value="C:peroxisome"/>
    <property type="evidence" value="ECO:0007669"/>
    <property type="project" value="UniProtKB-SubCell"/>
</dbReference>
<dbReference type="CDD" id="cd03448">
    <property type="entry name" value="HDE_HSD"/>
    <property type="match status" value="1"/>
</dbReference>
<dbReference type="EMBL" id="JANBOH010000229">
    <property type="protein sequence ID" value="KAJ1643700.1"/>
    <property type="molecule type" value="Genomic_DNA"/>
</dbReference>
<dbReference type="FunFam" id="3.40.50.720:FF:000084">
    <property type="entry name" value="Short-chain dehydrogenase reductase"/>
    <property type="match status" value="1"/>
</dbReference>
<proteinExistence type="inferred from homology"/>
<dbReference type="InterPro" id="IPR054357">
    <property type="entry name" value="MFE-2_N"/>
</dbReference>
<dbReference type="PANTHER" id="PTHR45024">
    <property type="entry name" value="DEHYDROGENASES, SHORT CHAIN"/>
    <property type="match status" value="1"/>
</dbReference>
<comment type="pathway">
    <text evidence="2">Lipid metabolism; fatty acid beta-oxidation.</text>
</comment>
<evidence type="ECO:0000313" key="12">
    <source>
        <dbReference type="Proteomes" id="UP001145021"/>
    </source>
</evidence>
<keyword evidence="4" id="KW-0276">Fatty acid metabolism</keyword>
<evidence type="ECO:0000256" key="7">
    <source>
        <dbReference type="ARBA" id="ARBA00023098"/>
    </source>
</evidence>
<comment type="caution">
    <text evidence="11">The sequence shown here is derived from an EMBL/GenBank/DDBJ whole genome shotgun (WGS) entry which is preliminary data.</text>
</comment>
<comment type="subcellular location">
    <subcellularLocation>
        <location evidence="1">Peroxisome</location>
    </subcellularLocation>
</comment>
<dbReference type="GO" id="GO:0006631">
    <property type="term" value="P:fatty acid metabolic process"/>
    <property type="evidence" value="ECO:0007669"/>
    <property type="project" value="UniProtKB-KW"/>
</dbReference>
<dbReference type="SMART" id="SM00822">
    <property type="entry name" value="PKS_KR"/>
    <property type="match status" value="1"/>
</dbReference>
<dbReference type="SUPFAM" id="SSF54637">
    <property type="entry name" value="Thioesterase/thiol ester dehydrase-isomerase"/>
    <property type="match status" value="2"/>
</dbReference>
<comment type="similarity">
    <text evidence="3">Belongs to the short-chain dehydrogenases/reductases (SDR) family.</text>
</comment>
<protein>
    <recommendedName>
        <fullName evidence="10">Ketoreductase domain-containing protein</fullName>
    </recommendedName>
</protein>
<evidence type="ECO:0000256" key="1">
    <source>
        <dbReference type="ARBA" id="ARBA00004275"/>
    </source>
</evidence>
<dbReference type="Gene3D" id="1.10.287.4290">
    <property type="match status" value="2"/>
</dbReference>
<dbReference type="Gene3D" id="3.10.129.10">
    <property type="entry name" value="Hotdog Thioesterase"/>
    <property type="match status" value="1"/>
</dbReference>
<dbReference type="PRINTS" id="PR00080">
    <property type="entry name" value="SDRFAMILY"/>
</dbReference>
<dbReference type="AlphaFoldDB" id="A0A9W7XIX0"/>
<reference evidence="11" key="1">
    <citation type="submission" date="2022-07" db="EMBL/GenBank/DDBJ databases">
        <title>Phylogenomic reconstructions and comparative analyses of Kickxellomycotina fungi.</title>
        <authorList>
            <person name="Reynolds N.K."/>
            <person name="Stajich J.E."/>
            <person name="Barry K."/>
            <person name="Grigoriev I.V."/>
            <person name="Crous P."/>
            <person name="Smith M.E."/>
        </authorList>
    </citation>
    <scope>NUCLEOTIDE SEQUENCE</scope>
    <source>
        <strain evidence="11">NBRC 105413</strain>
    </source>
</reference>
<dbReference type="CDD" id="cd05353">
    <property type="entry name" value="hydroxyacyl-CoA-like_DH_SDR_c-like"/>
    <property type="match status" value="2"/>
</dbReference>
<keyword evidence="9" id="KW-0456">Lyase</keyword>
<dbReference type="InterPro" id="IPR002347">
    <property type="entry name" value="SDR_fam"/>
</dbReference>
<dbReference type="GO" id="GO:0004300">
    <property type="term" value="F:enoyl-CoA hydratase activity"/>
    <property type="evidence" value="ECO:0007669"/>
    <property type="project" value="UniProtKB-ARBA"/>
</dbReference>
<evidence type="ECO:0000256" key="6">
    <source>
        <dbReference type="ARBA" id="ARBA00023002"/>
    </source>
</evidence>
<dbReference type="PRINTS" id="PR00081">
    <property type="entry name" value="GDHRDH"/>
</dbReference>
<feature type="domain" description="Ketoreductase" evidence="10">
    <location>
        <begin position="13"/>
        <end position="201"/>
    </location>
</feature>
<dbReference type="Pfam" id="PF00106">
    <property type="entry name" value="adh_short"/>
    <property type="match status" value="2"/>
</dbReference>
<evidence type="ECO:0000256" key="8">
    <source>
        <dbReference type="ARBA" id="ARBA00023140"/>
    </source>
</evidence>
<dbReference type="Proteomes" id="UP001145021">
    <property type="component" value="Unassembled WGS sequence"/>
</dbReference>
<evidence type="ECO:0000256" key="5">
    <source>
        <dbReference type="ARBA" id="ARBA00022857"/>
    </source>
</evidence>
<evidence type="ECO:0000256" key="2">
    <source>
        <dbReference type="ARBA" id="ARBA00005005"/>
    </source>
</evidence>
<evidence type="ECO:0000256" key="9">
    <source>
        <dbReference type="ARBA" id="ARBA00023239"/>
    </source>
</evidence>
<dbReference type="InterPro" id="IPR020904">
    <property type="entry name" value="Sc_DH/Rdtase_CS"/>
</dbReference>
<dbReference type="SUPFAM" id="SSF51735">
    <property type="entry name" value="NAD(P)-binding Rossmann-fold domains"/>
    <property type="match status" value="2"/>
</dbReference>
<organism evidence="11 12">
    <name type="scientific">Coemansia asiatica</name>
    <dbReference type="NCBI Taxonomy" id="1052880"/>
    <lineage>
        <taxon>Eukaryota</taxon>
        <taxon>Fungi</taxon>
        <taxon>Fungi incertae sedis</taxon>
        <taxon>Zoopagomycota</taxon>
        <taxon>Kickxellomycotina</taxon>
        <taxon>Kickxellomycetes</taxon>
        <taxon>Kickxellales</taxon>
        <taxon>Kickxellaceae</taxon>
        <taxon>Coemansia</taxon>
    </lineage>
</organism>
<accession>A0A9W7XIX0</accession>
<keyword evidence="12" id="KW-1185">Reference proteome</keyword>
<evidence type="ECO:0000256" key="3">
    <source>
        <dbReference type="ARBA" id="ARBA00006484"/>
    </source>
</evidence>
<sequence length="931" mass="100366">MSSSTPELRFDNRVVIVSGAGGGLGKAYSLFFASRGAKVVVNDLGSGLKGEGSSASAADLVVDEIKKAGGEAIADYNNVLEGEKIVEKAMKAYGRIDIIINNAGILRDKSFKSMTDKDWDDVMNVHLHGAYKITKAAWPIMRKQKYGRVIMTSSAAGIYGNFGQANYAAAKQALIGFSNSLAYEGFKYNILSNAIAPLAASRMTATVMPKEILEALKPEFIAPLVAFLTHEKCKQTGGLFEIGAGKITAHRWQGTEGVVFKADESFTPAAVKARFDEIDNFDNNGRVYYPASMKDNDWLGKLEEAKGLSTNAKGEELRFDGKVAIVSGAGNGLGRAYALMLARFGAQVVVNDLGAVERDGREVRAADLVVDEIKRAGGQAVANYDSVEDGEKLVETAIKAFGRIDIVINNAGILRDKAFANATAQDWDLVYRVHLRGTFRVSKAAWPYFVKQKSGVIINTNSAVGMFGNFGQTNYAAAKAGIQGFTNTLAIEGAKYGIRANAIAPNAGTAMTATIMPAEIVEMLKPEYVAPLIGYLAHDSTPHTGKLFQVGSCWVSEVRRQRSGGVGFPLTKPITPEDIAARWSDINNFDDGRAHFAANTRQSSAELLENANSSNDNEEEAAADEDTVDLARAYASKSEPQPFDYTKRDVTLYALGIGASRKDLKLVYENSDDFQTFPTYAVIPAFHSRMNLTDYLPPFNPMMLLHGEQFIEIHRPIPTEGRLLCTTQIVDIQDKGKGLTATVRLTMTDRQTSAVVAISESTSFIRGLGGFSRKPGFKAISAPKRPAAATAANAIPSRAPDAVVAQKTSEEQALVYRLSGDYNPLHIDPEMSKLGGFKTPILHGLCTFGYAARHVVRAAANDEPMRLKSVKARFSAPVLPGETLETSIWADPKNPSAVVFQVRVVERDVIAISNAAAVFSAPVTISGSAKL</sequence>
<evidence type="ECO:0000256" key="4">
    <source>
        <dbReference type="ARBA" id="ARBA00022832"/>
    </source>
</evidence>